<evidence type="ECO:0000259" key="2">
    <source>
        <dbReference type="Pfam" id="PF01464"/>
    </source>
</evidence>
<evidence type="ECO:0000313" key="3">
    <source>
        <dbReference type="EMBL" id="KMT56123.1"/>
    </source>
</evidence>
<dbReference type="Proteomes" id="UP000037551">
    <property type="component" value="Unassembled WGS sequence"/>
</dbReference>
<dbReference type="Pfam" id="PF01464">
    <property type="entry name" value="SLT"/>
    <property type="match status" value="1"/>
</dbReference>
<reference evidence="3 4" key="1">
    <citation type="submission" date="2015-06" db="EMBL/GenBank/DDBJ databases">
        <title>Draft genome sequence of an Antarctic Pseudomonas sp. strain KG01 with full potential for biotechnological applications.</title>
        <authorList>
            <person name="Pavlov M.S."/>
            <person name="Lira F."/>
            <person name="Martinez J.L."/>
            <person name="Marshall S.H."/>
        </authorList>
    </citation>
    <scope>NUCLEOTIDE SEQUENCE [LARGE SCALE GENOMIC DNA]</scope>
    <source>
        <strain evidence="3 4">KG01</strain>
    </source>
</reference>
<dbReference type="Gene3D" id="1.10.530.10">
    <property type="match status" value="1"/>
</dbReference>
<dbReference type="OrthoDB" id="9808681at2"/>
<organism evidence="3 4">
    <name type="scientific">Pseudomonas fildesensis</name>
    <dbReference type="NCBI Taxonomy" id="1674920"/>
    <lineage>
        <taxon>Bacteria</taxon>
        <taxon>Pseudomonadati</taxon>
        <taxon>Pseudomonadota</taxon>
        <taxon>Gammaproteobacteria</taxon>
        <taxon>Pseudomonadales</taxon>
        <taxon>Pseudomonadaceae</taxon>
        <taxon>Pseudomonas</taxon>
    </lineage>
</organism>
<dbReference type="STRING" id="1674920.ACR52_07015"/>
<dbReference type="EMBL" id="LFMW01000004">
    <property type="protein sequence ID" value="KMT56123.1"/>
    <property type="molecule type" value="Genomic_DNA"/>
</dbReference>
<protein>
    <submittedName>
        <fullName evidence="3">Invasion protein IagB</fullName>
    </submittedName>
</protein>
<dbReference type="RefSeq" id="WP_048722268.1">
    <property type="nucleotide sequence ID" value="NZ_JBJGXJ010000007.1"/>
</dbReference>
<dbReference type="PATRIC" id="fig|1674920.3.peg.4220"/>
<name>A0A0J8G5V4_9PSED</name>
<dbReference type="SUPFAM" id="SSF53955">
    <property type="entry name" value="Lysozyme-like"/>
    <property type="match status" value="1"/>
</dbReference>
<accession>A0A0J8G5V4</accession>
<keyword evidence="4" id="KW-1185">Reference proteome</keyword>
<dbReference type="InterPro" id="IPR023346">
    <property type="entry name" value="Lysozyme-like_dom_sf"/>
</dbReference>
<proteinExistence type="predicted"/>
<keyword evidence="1" id="KW-0732">Signal</keyword>
<sequence>MYRLPIALIVLCLTGTAQANCWQLAASRYHVDPLLLYAIAKVESGLNPTARNINSDGSQDIGLMQINSRHLPALARFGITEQHLITQPCTSVMVGAWILAGFIREQGYGWHAVGAYNAGAKPDRQARRSRYALAVWRYYGELQQQRQQLTRQTP</sequence>
<gene>
    <name evidence="3" type="ORF">ACR52_07015</name>
</gene>
<evidence type="ECO:0000313" key="4">
    <source>
        <dbReference type="Proteomes" id="UP000037551"/>
    </source>
</evidence>
<comment type="caution">
    <text evidence="3">The sequence shown here is derived from an EMBL/GenBank/DDBJ whole genome shotgun (WGS) entry which is preliminary data.</text>
</comment>
<dbReference type="InterPro" id="IPR008258">
    <property type="entry name" value="Transglycosylase_SLT_dom_1"/>
</dbReference>
<evidence type="ECO:0000256" key="1">
    <source>
        <dbReference type="SAM" id="SignalP"/>
    </source>
</evidence>
<feature type="domain" description="Transglycosylase SLT" evidence="2">
    <location>
        <begin position="21"/>
        <end position="136"/>
    </location>
</feature>
<feature type="chain" id="PRO_5005298009" evidence="1">
    <location>
        <begin position="20"/>
        <end position="154"/>
    </location>
</feature>
<feature type="signal peptide" evidence="1">
    <location>
        <begin position="1"/>
        <end position="19"/>
    </location>
</feature>
<dbReference type="CDD" id="cd13400">
    <property type="entry name" value="LT_IagB-like"/>
    <property type="match status" value="1"/>
</dbReference>
<dbReference type="AlphaFoldDB" id="A0A0J8G5V4"/>